<accession>X6N0G2</accession>
<dbReference type="Proteomes" id="UP000023152">
    <property type="component" value="Unassembled WGS sequence"/>
</dbReference>
<dbReference type="OrthoDB" id="496981at2759"/>
<sequence length="156" mass="17804">GSLPSIPSLDTISGTSTKNELVNLSPDFSSVKNWKAWLTERIELSFTDGAKPTFKRGDQRLDAFIHWLFHNKASANEEIVIICGHSTWLRSFFRSYLPRDVRHVAKTHKIQNCGVIQCQVVQFVETQDPSKKNRYCIDPESIKVIRGGFENVLKKL</sequence>
<dbReference type="InterPro" id="IPR029033">
    <property type="entry name" value="His_PPase_superfam"/>
</dbReference>
<evidence type="ECO:0000313" key="1">
    <source>
        <dbReference type="EMBL" id="ETO19556.1"/>
    </source>
</evidence>
<gene>
    <name evidence="1" type="ORF">RFI_17674</name>
</gene>
<feature type="non-terminal residue" evidence="1">
    <location>
        <position position="1"/>
    </location>
</feature>
<proteinExistence type="predicted"/>
<protein>
    <recommendedName>
        <fullName evidence="3">Phosphoglycerate mutase family protein</fullName>
    </recommendedName>
</protein>
<dbReference type="Gene3D" id="3.40.50.1240">
    <property type="entry name" value="Phosphoglycerate mutase-like"/>
    <property type="match status" value="1"/>
</dbReference>
<dbReference type="OMA" id="ICGHSTW"/>
<dbReference type="SUPFAM" id="SSF53254">
    <property type="entry name" value="Phosphoglycerate mutase-like"/>
    <property type="match status" value="1"/>
</dbReference>
<reference evidence="1 2" key="1">
    <citation type="journal article" date="2013" name="Curr. Biol.">
        <title>The Genome of the Foraminiferan Reticulomyxa filosa.</title>
        <authorList>
            <person name="Glockner G."/>
            <person name="Hulsmann N."/>
            <person name="Schleicher M."/>
            <person name="Noegel A.A."/>
            <person name="Eichinger L."/>
            <person name="Gallinger C."/>
            <person name="Pawlowski J."/>
            <person name="Sierra R."/>
            <person name="Euteneuer U."/>
            <person name="Pillet L."/>
            <person name="Moustafa A."/>
            <person name="Platzer M."/>
            <person name="Groth M."/>
            <person name="Szafranski K."/>
            <person name="Schliwa M."/>
        </authorList>
    </citation>
    <scope>NUCLEOTIDE SEQUENCE [LARGE SCALE GENOMIC DNA]</scope>
</reference>
<dbReference type="AlphaFoldDB" id="X6N0G2"/>
<name>X6N0G2_RETFI</name>
<organism evidence="1 2">
    <name type="scientific">Reticulomyxa filosa</name>
    <dbReference type="NCBI Taxonomy" id="46433"/>
    <lineage>
        <taxon>Eukaryota</taxon>
        <taxon>Sar</taxon>
        <taxon>Rhizaria</taxon>
        <taxon>Retaria</taxon>
        <taxon>Foraminifera</taxon>
        <taxon>Monothalamids</taxon>
        <taxon>Reticulomyxidae</taxon>
        <taxon>Reticulomyxa</taxon>
    </lineage>
</organism>
<comment type="caution">
    <text evidence="1">The sequence shown here is derived from an EMBL/GenBank/DDBJ whole genome shotgun (WGS) entry which is preliminary data.</text>
</comment>
<dbReference type="EMBL" id="ASPP01013533">
    <property type="protein sequence ID" value="ETO19556.1"/>
    <property type="molecule type" value="Genomic_DNA"/>
</dbReference>
<keyword evidence="2" id="KW-1185">Reference proteome</keyword>
<evidence type="ECO:0008006" key="3">
    <source>
        <dbReference type="Google" id="ProtNLM"/>
    </source>
</evidence>
<evidence type="ECO:0000313" key="2">
    <source>
        <dbReference type="Proteomes" id="UP000023152"/>
    </source>
</evidence>